<evidence type="ECO:0000313" key="2">
    <source>
        <dbReference type="Proteomes" id="UP000037460"/>
    </source>
</evidence>
<accession>A0A0M0K562</accession>
<gene>
    <name evidence="1" type="ORF">Ctob_008383</name>
</gene>
<evidence type="ECO:0000313" key="1">
    <source>
        <dbReference type="EMBL" id="KOO33945.1"/>
    </source>
</evidence>
<sequence length="54" mass="5894">MNAKRDALALVKSSFETNVDILAMMPEVKKKVQNKKDAKGLSQKAMLSCPALVC</sequence>
<reference evidence="2" key="1">
    <citation type="journal article" date="2015" name="PLoS Genet.">
        <title>Genome Sequence and Transcriptome Analyses of Chrysochromulina tobin: Metabolic Tools for Enhanced Algal Fitness in the Prominent Order Prymnesiales (Haptophyceae).</title>
        <authorList>
            <person name="Hovde B.T."/>
            <person name="Deodato C.R."/>
            <person name="Hunsperger H.M."/>
            <person name="Ryken S.A."/>
            <person name="Yost W."/>
            <person name="Jha R.K."/>
            <person name="Patterson J."/>
            <person name="Monnat R.J. Jr."/>
            <person name="Barlow S.B."/>
            <person name="Starkenburg S.R."/>
            <person name="Cattolico R.A."/>
        </authorList>
    </citation>
    <scope>NUCLEOTIDE SEQUENCE</scope>
    <source>
        <strain evidence="2">CCMP291</strain>
    </source>
</reference>
<dbReference type="Proteomes" id="UP000037460">
    <property type="component" value="Unassembled WGS sequence"/>
</dbReference>
<comment type="caution">
    <text evidence="1">The sequence shown here is derived from an EMBL/GenBank/DDBJ whole genome shotgun (WGS) entry which is preliminary data.</text>
</comment>
<protein>
    <submittedName>
        <fullName evidence="1">Uncharacterized protein</fullName>
    </submittedName>
</protein>
<proteinExistence type="predicted"/>
<dbReference type="AlphaFoldDB" id="A0A0M0K562"/>
<name>A0A0M0K562_9EUKA</name>
<organism evidence="1 2">
    <name type="scientific">Chrysochromulina tobinii</name>
    <dbReference type="NCBI Taxonomy" id="1460289"/>
    <lineage>
        <taxon>Eukaryota</taxon>
        <taxon>Haptista</taxon>
        <taxon>Haptophyta</taxon>
        <taxon>Prymnesiophyceae</taxon>
        <taxon>Prymnesiales</taxon>
        <taxon>Chrysochromulinaceae</taxon>
        <taxon>Chrysochromulina</taxon>
    </lineage>
</organism>
<dbReference type="EMBL" id="JWZX01001376">
    <property type="protein sequence ID" value="KOO33945.1"/>
    <property type="molecule type" value="Genomic_DNA"/>
</dbReference>
<keyword evidence="2" id="KW-1185">Reference proteome</keyword>